<evidence type="ECO:0000256" key="2">
    <source>
        <dbReference type="ARBA" id="ARBA00022448"/>
    </source>
</evidence>
<proteinExistence type="predicted"/>
<feature type="transmembrane region" description="Helical" evidence="6">
    <location>
        <begin position="324"/>
        <end position="344"/>
    </location>
</feature>
<gene>
    <name evidence="8" type="ORF">C7S10_19935</name>
</gene>
<dbReference type="AlphaFoldDB" id="A0A2R7YSA5"/>
<feature type="transmembrane region" description="Helical" evidence="6">
    <location>
        <begin position="202"/>
        <end position="220"/>
    </location>
</feature>
<evidence type="ECO:0000256" key="6">
    <source>
        <dbReference type="SAM" id="Phobius"/>
    </source>
</evidence>
<feature type="transmembrane region" description="Helical" evidence="6">
    <location>
        <begin position="104"/>
        <end position="121"/>
    </location>
</feature>
<feature type="transmembrane region" description="Helical" evidence="6">
    <location>
        <begin position="127"/>
        <end position="147"/>
    </location>
</feature>
<dbReference type="EMBL" id="PYXZ01000011">
    <property type="protein sequence ID" value="PUA79295.1"/>
    <property type="molecule type" value="Genomic_DNA"/>
</dbReference>
<dbReference type="PROSITE" id="PS50850">
    <property type="entry name" value="MFS"/>
    <property type="match status" value="1"/>
</dbReference>
<dbReference type="RefSeq" id="WP_108346305.1">
    <property type="nucleotide sequence ID" value="NZ_PYXZ01000011.1"/>
</dbReference>
<dbReference type="SUPFAM" id="SSF103473">
    <property type="entry name" value="MFS general substrate transporter"/>
    <property type="match status" value="1"/>
</dbReference>
<evidence type="ECO:0000313" key="9">
    <source>
        <dbReference type="Proteomes" id="UP000244867"/>
    </source>
</evidence>
<accession>A0A2R7YSA5</accession>
<dbReference type="PANTHER" id="PTHR23519:SF1">
    <property type="entry name" value="AUTOPHAGY-RELATED PROTEIN 22"/>
    <property type="match status" value="1"/>
</dbReference>
<feature type="domain" description="Major facilitator superfamily (MFS) profile" evidence="7">
    <location>
        <begin position="257"/>
        <end position="451"/>
    </location>
</feature>
<keyword evidence="2" id="KW-0813">Transport</keyword>
<keyword evidence="3 6" id="KW-0812">Transmembrane</keyword>
<feature type="transmembrane region" description="Helical" evidence="6">
    <location>
        <begin position="350"/>
        <end position="372"/>
    </location>
</feature>
<feature type="transmembrane region" description="Helical" evidence="6">
    <location>
        <begin position="416"/>
        <end position="434"/>
    </location>
</feature>
<feature type="transmembrane region" description="Helical" evidence="6">
    <location>
        <begin position="289"/>
        <end position="312"/>
    </location>
</feature>
<keyword evidence="9" id="KW-1185">Reference proteome</keyword>
<dbReference type="PANTHER" id="PTHR23519">
    <property type="entry name" value="AUTOPHAGY-RELATED PROTEIN 22"/>
    <property type="match status" value="1"/>
</dbReference>
<dbReference type="InterPro" id="IPR050495">
    <property type="entry name" value="ATG22/LtaA_families"/>
</dbReference>
<organism evidence="8 9">
    <name type="scientific">Nocardioides currus</name>
    <dbReference type="NCBI Taxonomy" id="2133958"/>
    <lineage>
        <taxon>Bacteria</taxon>
        <taxon>Bacillati</taxon>
        <taxon>Actinomycetota</taxon>
        <taxon>Actinomycetes</taxon>
        <taxon>Propionibacteriales</taxon>
        <taxon>Nocardioidaceae</taxon>
        <taxon>Nocardioides</taxon>
    </lineage>
</organism>
<evidence type="ECO:0000256" key="3">
    <source>
        <dbReference type="ARBA" id="ARBA00022692"/>
    </source>
</evidence>
<dbReference type="InterPro" id="IPR036259">
    <property type="entry name" value="MFS_trans_sf"/>
</dbReference>
<name>A0A2R7YSA5_9ACTN</name>
<dbReference type="GO" id="GO:0022857">
    <property type="term" value="F:transmembrane transporter activity"/>
    <property type="evidence" value="ECO:0007669"/>
    <property type="project" value="InterPro"/>
</dbReference>
<dbReference type="Gene3D" id="1.20.1250.20">
    <property type="entry name" value="MFS general substrate transporter like domains"/>
    <property type="match status" value="1"/>
</dbReference>
<feature type="transmembrane region" description="Helical" evidence="6">
    <location>
        <begin position="29"/>
        <end position="51"/>
    </location>
</feature>
<feature type="transmembrane region" description="Helical" evidence="6">
    <location>
        <begin position="168"/>
        <end position="190"/>
    </location>
</feature>
<evidence type="ECO:0000313" key="8">
    <source>
        <dbReference type="EMBL" id="PUA79295.1"/>
    </source>
</evidence>
<evidence type="ECO:0000256" key="5">
    <source>
        <dbReference type="ARBA" id="ARBA00023136"/>
    </source>
</evidence>
<dbReference type="InterPro" id="IPR020846">
    <property type="entry name" value="MFS_dom"/>
</dbReference>
<keyword evidence="4 6" id="KW-1133">Transmembrane helix</keyword>
<comment type="subcellular location">
    <subcellularLocation>
        <location evidence="1">Cell membrane</location>
        <topology evidence="1">Multi-pass membrane protein</topology>
    </subcellularLocation>
</comment>
<evidence type="ECO:0000259" key="7">
    <source>
        <dbReference type="PROSITE" id="PS50850"/>
    </source>
</evidence>
<feature type="transmembrane region" description="Helical" evidence="6">
    <location>
        <begin position="258"/>
        <end position="277"/>
    </location>
</feature>
<feature type="transmembrane region" description="Helical" evidence="6">
    <location>
        <begin position="393"/>
        <end position="410"/>
    </location>
</feature>
<dbReference type="GO" id="GO:0005886">
    <property type="term" value="C:plasma membrane"/>
    <property type="evidence" value="ECO:0007669"/>
    <property type="project" value="UniProtKB-SubCell"/>
</dbReference>
<protein>
    <submittedName>
        <fullName evidence="8">MFS transporter</fullName>
    </submittedName>
</protein>
<evidence type="ECO:0000256" key="1">
    <source>
        <dbReference type="ARBA" id="ARBA00004651"/>
    </source>
</evidence>
<dbReference type="OrthoDB" id="9768783at2"/>
<keyword evidence="5 6" id="KW-0472">Membrane</keyword>
<comment type="caution">
    <text evidence="8">The sequence shown here is derived from an EMBL/GenBank/DDBJ whole genome shotgun (WGS) entry which is preliminary data.</text>
</comment>
<feature type="transmembrane region" description="Helical" evidence="6">
    <location>
        <begin position="71"/>
        <end position="92"/>
    </location>
</feature>
<reference evidence="8 9" key="1">
    <citation type="submission" date="2018-03" db="EMBL/GenBank/DDBJ databases">
        <authorList>
            <person name="Keele B.F."/>
        </authorList>
    </citation>
    <scope>NUCLEOTIDE SEQUENCE [LARGE SCALE GENOMIC DNA]</scope>
    <source>
        <strain evidence="8 9">IB-3</strain>
    </source>
</reference>
<dbReference type="InterPro" id="IPR024671">
    <property type="entry name" value="Atg22-like"/>
</dbReference>
<dbReference type="Pfam" id="PF11700">
    <property type="entry name" value="ATG22"/>
    <property type="match status" value="1"/>
</dbReference>
<evidence type="ECO:0000256" key="4">
    <source>
        <dbReference type="ARBA" id="ARBA00022989"/>
    </source>
</evidence>
<dbReference type="Proteomes" id="UP000244867">
    <property type="component" value="Unassembled WGS sequence"/>
</dbReference>
<sequence>MSHASPGGIADLRPLEQEKEQKAWYWYDWANSAFVTTVSTVMFAPYIIAVAKDAAVDNRISLVGLSVAPGALPSYLVTFATILSALLLPPLGALMDRTANKKKWLGIFAWAGAASGSLLWFCRDGNWQIGAVAIIFANLFLAASMVVNDSILPLISDEENRDRVSSRGWAWGYLGGGLLLAANLALFTMLPFGLTEGEATRISMLSACVWWAGFTFIPFLRLKEHPPANVEHVEGNVVARSFGQLFATLRDMKNYPMALTFLLAYLFFNDGIQTVIASSSTYGSEELGFGQSVLIATILLVQFVAFGGALLFGRLARSYGAKHTILGGLAIWMLIVTAALFLPAESVVPFLLLGVAIGIVLGGTQALARSYFSLLIPRGKEAEYFSFYHAMDRGTSWFGTLVFGLTYQFTDSYRPAVFALIVFFVLGGAILMRVDTERGIREAGNDVPATI</sequence>